<organism evidence="2 3">
    <name type="scientific">Desulfonatronospira thiodismutans ASO3-1</name>
    <dbReference type="NCBI Taxonomy" id="555779"/>
    <lineage>
        <taxon>Bacteria</taxon>
        <taxon>Pseudomonadati</taxon>
        <taxon>Thermodesulfobacteriota</taxon>
        <taxon>Desulfovibrionia</taxon>
        <taxon>Desulfovibrionales</taxon>
        <taxon>Desulfonatronovibrionaceae</taxon>
        <taxon>Desulfonatronospira</taxon>
    </lineage>
</organism>
<dbReference type="InterPro" id="IPR036188">
    <property type="entry name" value="FAD/NAD-bd_sf"/>
</dbReference>
<comment type="caution">
    <text evidence="2">The sequence shown here is derived from an EMBL/GenBank/DDBJ whole genome shotgun (WGS) entry which is preliminary data.</text>
</comment>
<evidence type="ECO:0000313" key="2">
    <source>
        <dbReference type="EMBL" id="EFI36283.1"/>
    </source>
</evidence>
<dbReference type="Pfam" id="PF01494">
    <property type="entry name" value="FAD_binding_3"/>
    <property type="match status" value="1"/>
</dbReference>
<accession>D6SK80</accession>
<dbReference type="PRINTS" id="PR00420">
    <property type="entry name" value="RNGMNOXGNASE"/>
</dbReference>
<name>D6SK80_9BACT</name>
<dbReference type="GO" id="GO:0016628">
    <property type="term" value="F:oxidoreductase activity, acting on the CH-CH group of donors, NAD or NADP as acceptor"/>
    <property type="evidence" value="ECO:0007669"/>
    <property type="project" value="InterPro"/>
</dbReference>
<dbReference type="EMBL" id="ACJN02000001">
    <property type="protein sequence ID" value="EFI36283.1"/>
    <property type="molecule type" value="Genomic_DNA"/>
</dbReference>
<dbReference type="AlphaFoldDB" id="D6SK80"/>
<evidence type="ECO:0000313" key="3">
    <source>
        <dbReference type="Proteomes" id="UP000005496"/>
    </source>
</evidence>
<dbReference type="OrthoDB" id="9799983at2"/>
<dbReference type="SUPFAM" id="SSF51905">
    <property type="entry name" value="FAD/NAD(P)-binding domain"/>
    <property type="match status" value="1"/>
</dbReference>
<evidence type="ECO:0000259" key="1">
    <source>
        <dbReference type="Pfam" id="PF01494"/>
    </source>
</evidence>
<dbReference type="InterPro" id="IPR002938">
    <property type="entry name" value="FAD-bd"/>
</dbReference>
<dbReference type="PANTHER" id="PTHR42685:SF22">
    <property type="entry name" value="CONDITIONED MEDIUM FACTOR RECEPTOR 1"/>
    <property type="match status" value="1"/>
</dbReference>
<dbReference type="PANTHER" id="PTHR42685">
    <property type="entry name" value="GERANYLGERANYL DIPHOSPHATE REDUCTASE"/>
    <property type="match status" value="1"/>
</dbReference>
<proteinExistence type="predicted"/>
<sequence length="368" mass="41077">MSKLYDVIIIGCGPAGATAALLLAAKGMDVAVLDKKSFPRFKLCAGMLTQKTLDQCSLFYPELAHELKKRDIIRHVSSQYAISTGKKRLYTGSSKYSYVLVDRESYDQLWHEKVRETGASVYREQIVRVDIPESRVTAKNGRVFRGRFILGADGGSSRVRKTLALEKVVRPPWSKGSALALETFVSRQQAGFPDFPELFTGIVPDGYAWSFPGASRQRLGICSAVVKDGRELRKIMLDLLAGQGVHLDEKEIRGHVLPYGDYEKTPGFQNILLLGDAAGMADPLLGEGIYYAHATGGLAARAVEECWSRNDRTADVYSSLLSDIIRDMRIKWFMRKAGLGLLPLLQLRSLRPCLDFILPRLEHMIHKR</sequence>
<dbReference type="RefSeq" id="WP_008869402.1">
    <property type="nucleotide sequence ID" value="NZ_ACJN02000001.1"/>
</dbReference>
<reference evidence="2" key="1">
    <citation type="submission" date="2010-05" db="EMBL/GenBank/DDBJ databases">
        <title>The draft genome of Desulfonatronospira thiodismutans ASO3-1.</title>
        <authorList>
            <consortium name="US DOE Joint Genome Institute (JGI-PGF)"/>
            <person name="Lucas S."/>
            <person name="Copeland A."/>
            <person name="Lapidus A."/>
            <person name="Cheng J.-F."/>
            <person name="Bruce D."/>
            <person name="Goodwin L."/>
            <person name="Pitluck S."/>
            <person name="Chertkov O."/>
            <person name="Brettin T."/>
            <person name="Detter J.C."/>
            <person name="Han C."/>
            <person name="Land M.L."/>
            <person name="Hauser L."/>
            <person name="Kyrpides N."/>
            <person name="Mikhailova N."/>
            <person name="Muyzer G."/>
            <person name="Woyke T."/>
        </authorList>
    </citation>
    <scope>NUCLEOTIDE SEQUENCE [LARGE SCALE GENOMIC DNA]</scope>
    <source>
        <strain evidence="2">ASO3-1</strain>
    </source>
</reference>
<dbReference type="Gene3D" id="3.50.50.60">
    <property type="entry name" value="FAD/NAD(P)-binding domain"/>
    <property type="match status" value="1"/>
</dbReference>
<dbReference type="InterPro" id="IPR050407">
    <property type="entry name" value="Geranylgeranyl_reductase"/>
</dbReference>
<feature type="domain" description="FAD-binding" evidence="1">
    <location>
        <begin position="5"/>
        <end position="166"/>
    </location>
</feature>
<protein>
    <submittedName>
        <fullName evidence="2">Geranylgeranyl reductase</fullName>
    </submittedName>
</protein>
<dbReference type="Proteomes" id="UP000005496">
    <property type="component" value="Unassembled WGS sequence"/>
</dbReference>
<dbReference type="InterPro" id="IPR011777">
    <property type="entry name" value="Geranylgeranyl_Rdtase_fam"/>
</dbReference>
<dbReference type="GO" id="GO:0071949">
    <property type="term" value="F:FAD binding"/>
    <property type="evidence" value="ECO:0007669"/>
    <property type="project" value="InterPro"/>
</dbReference>
<gene>
    <name evidence="2" type="ORF">Dthio_PD3746</name>
</gene>
<keyword evidence="3" id="KW-1185">Reference proteome</keyword>
<dbReference type="NCBIfam" id="TIGR02032">
    <property type="entry name" value="GG-red-SF"/>
    <property type="match status" value="1"/>
</dbReference>
<dbReference type="eggNOG" id="COG0644">
    <property type="taxonomic scope" value="Bacteria"/>
</dbReference>